<dbReference type="GO" id="GO:0051539">
    <property type="term" value="F:4 iron, 4 sulfur cluster binding"/>
    <property type="evidence" value="ECO:0007669"/>
    <property type="project" value="UniProtKB-KW"/>
</dbReference>
<keyword evidence="13" id="KW-0326">Glycosidase</keyword>
<evidence type="ECO:0000256" key="4">
    <source>
        <dbReference type="ARBA" id="ARBA00012045"/>
    </source>
</evidence>
<dbReference type="PROSITE" id="PS00764">
    <property type="entry name" value="ENDONUCLEASE_III_1"/>
    <property type="match status" value="1"/>
</dbReference>
<dbReference type="AlphaFoldDB" id="A0A0F9JD26"/>
<comment type="catalytic activity">
    <reaction evidence="1">
        <text>Hydrolyzes free adenine bases from 7,8-dihydro-8-oxoguanine:adenine mismatched double-stranded DNA, leaving an apurinic site.</text>
        <dbReference type="EC" id="3.2.2.31"/>
    </reaction>
</comment>
<dbReference type="InterPro" id="IPR023170">
    <property type="entry name" value="HhH_base_excis_C"/>
</dbReference>
<dbReference type="Pfam" id="PF14815">
    <property type="entry name" value="NUDIX_4"/>
    <property type="match status" value="1"/>
</dbReference>
<dbReference type="CDD" id="cd00056">
    <property type="entry name" value="ENDO3c"/>
    <property type="match status" value="1"/>
</dbReference>
<dbReference type="InterPro" id="IPR005760">
    <property type="entry name" value="A/G_AdeGlyc_MutY"/>
</dbReference>
<dbReference type="Pfam" id="PF00730">
    <property type="entry name" value="HhH-GPD"/>
    <property type="match status" value="1"/>
</dbReference>
<keyword evidence="7" id="KW-0479">Metal-binding</keyword>
<dbReference type="SMART" id="SM00478">
    <property type="entry name" value="ENDO3c"/>
    <property type="match status" value="1"/>
</dbReference>
<dbReference type="InterPro" id="IPR003651">
    <property type="entry name" value="Endonuclease3_FeS-loop_motif"/>
</dbReference>
<evidence type="ECO:0000256" key="12">
    <source>
        <dbReference type="ARBA" id="ARBA00023204"/>
    </source>
</evidence>
<dbReference type="Gene3D" id="3.90.79.10">
    <property type="entry name" value="Nucleoside Triphosphate Pyrophosphohydrolase"/>
    <property type="match status" value="1"/>
</dbReference>
<dbReference type="GO" id="GO:0006298">
    <property type="term" value="P:mismatch repair"/>
    <property type="evidence" value="ECO:0007669"/>
    <property type="project" value="TreeGrafter"/>
</dbReference>
<evidence type="ECO:0000259" key="14">
    <source>
        <dbReference type="SMART" id="SM00478"/>
    </source>
</evidence>
<dbReference type="GO" id="GO:0032357">
    <property type="term" value="F:oxidized purine DNA binding"/>
    <property type="evidence" value="ECO:0007669"/>
    <property type="project" value="TreeGrafter"/>
</dbReference>
<keyword evidence="12" id="KW-0234">DNA repair</keyword>
<evidence type="ECO:0000256" key="11">
    <source>
        <dbReference type="ARBA" id="ARBA00023014"/>
    </source>
</evidence>
<dbReference type="PANTHER" id="PTHR42944">
    <property type="entry name" value="ADENINE DNA GLYCOSYLASE"/>
    <property type="match status" value="1"/>
</dbReference>
<dbReference type="NCBIfam" id="NF008132">
    <property type="entry name" value="PRK10880.1"/>
    <property type="match status" value="1"/>
</dbReference>
<comment type="similarity">
    <text evidence="3">Belongs to the Nth/MutY family.</text>
</comment>
<name>A0A0F9JD26_9ZZZZ</name>
<gene>
    <name evidence="15" type="ORF">LCGC14_1468520</name>
</gene>
<comment type="cofactor">
    <cofactor evidence="2">
        <name>[4Fe-4S] cluster</name>
        <dbReference type="ChEBI" id="CHEBI:49883"/>
    </cofactor>
</comment>
<dbReference type="PANTHER" id="PTHR42944:SF1">
    <property type="entry name" value="ADENINE DNA GLYCOSYLASE"/>
    <property type="match status" value="1"/>
</dbReference>
<dbReference type="GO" id="GO:0006284">
    <property type="term" value="P:base-excision repair"/>
    <property type="evidence" value="ECO:0007669"/>
    <property type="project" value="InterPro"/>
</dbReference>
<dbReference type="CDD" id="cd03431">
    <property type="entry name" value="NUDIX_DNA_Glycosylase_C-MutY"/>
    <property type="match status" value="1"/>
</dbReference>
<dbReference type="InterPro" id="IPR003265">
    <property type="entry name" value="HhH-GPD_domain"/>
</dbReference>
<dbReference type="SMART" id="SM00525">
    <property type="entry name" value="FES"/>
    <property type="match status" value="1"/>
</dbReference>
<keyword evidence="6" id="KW-0004">4Fe-4S</keyword>
<keyword evidence="8" id="KW-0227">DNA damage</keyword>
<dbReference type="InterPro" id="IPR029119">
    <property type="entry name" value="MutY_C"/>
</dbReference>
<dbReference type="InterPro" id="IPR015797">
    <property type="entry name" value="NUDIX_hydrolase-like_dom_sf"/>
</dbReference>
<evidence type="ECO:0000256" key="13">
    <source>
        <dbReference type="ARBA" id="ARBA00023295"/>
    </source>
</evidence>
<keyword evidence="9" id="KW-0378">Hydrolase</keyword>
<evidence type="ECO:0000256" key="10">
    <source>
        <dbReference type="ARBA" id="ARBA00023004"/>
    </source>
</evidence>
<dbReference type="InterPro" id="IPR011257">
    <property type="entry name" value="DNA_glycosylase"/>
</dbReference>
<dbReference type="GO" id="GO:0000701">
    <property type="term" value="F:purine-specific mismatch base pair DNA N-glycosylase activity"/>
    <property type="evidence" value="ECO:0007669"/>
    <property type="project" value="UniProtKB-EC"/>
</dbReference>
<reference evidence="15" key="1">
    <citation type="journal article" date="2015" name="Nature">
        <title>Complex archaea that bridge the gap between prokaryotes and eukaryotes.</title>
        <authorList>
            <person name="Spang A."/>
            <person name="Saw J.H."/>
            <person name="Jorgensen S.L."/>
            <person name="Zaremba-Niedzwiedzka K."/>
            <person name="Martijn J."/>
            <person name="Lind A.E."/>
            <person name="van Eijk R."/>
            <person name="Schleper C."/>
            <person name="Guy L."/>
            <person name="Ettema T.J."/>
        </authorList>
    </citation>
    <scope>NUCLEOTIDE SEQUENCE</scope>
</reference>
<dbReference type="InterPro" id="IPR004035">
    <property type="entry name" value="Endouclease-III_FeS-bd_BS"/>
</dbReference>
<evidence type="ECO:0000313" key="15">
    <source>
        <dbReference type="EMBL" id="KKM67699.1"/>
    </source>
</evidence>
<dbReference type="NCBIfam" id="TIGR01084">
    <property type="entry name" value="mutY"/>
    <property type="match status" value="1"/>
</dbReference>
<dbReference type="InterPro" id="IPR000445">
    <property type="entry name" value="HhH_motif"/>
</dbReference>
<keyword evidence="11" id="KW-0411">Iron-sulfur</keyword>
<evidence type="ECO:0000256" key="2">
    <source>
        <dbReference type="ARBA" id="ARBA00001966"/>
    </source>
</evidence>
<dbReference type="SUPFAM" id="SSF55811">
    <property type="entry name" value="Nudix"/>
    <property type="match status" value="1"/>
</dbReference>
<dbReference type="Pfam" id="PF00633">
    <property type="entry name" value="HHH"/>
    <property type="match status" value="1"/>
</dbReference>
<dbReference type="GO" id="GO:0034039">
    <property type="term" value="F:8-oxo-7,8-dihydroguanine DNA N-glycosylase activity"/>
    <property type="evidence" value="ECO:0007669"/>
    <property type="project" value="TreeGrafter"/>
</dbReference>
<proteinExistence type="inferred from homology"/>
<evidence type="ECO:0000256" key="5">
    <source>
        <dbReference type="ARBA" id="ARBA00022023"/>
    </source>
</evidence>
<organism evidence="15">
    <name type="scientific">marine sediment metagenome</name>
    <dbReference type="NCBI Taxonomy" id="412755"/>
    <lineage>
        <taxon>unclassified sequences</taxon>
        <taxon>metagenomes</taxon>
        <taxon>ecological metagenomes</taxon>
    </lineage>
</organism>
<evidence type="ECO:0000256" key="6">
    <source>
        <dbReference type="ARBA" id="ARBA00022485"/>
    </source>
</evidence>
<evidence type="ECO:0000256" key="9">
    <source>
        <dbReference type="ARBA" id="ARBA00022801"/>
    </source>
</evidence>
<dbReference type="GO" id="GO:0046872">
    <property type="term" value="F:metal ion binding"/>
    <property type="evidence" value="ECO:0007669"/>
    <property type="project" value="UniProtKB-KW"/>
</dbReference>
<dbReference type="Gene3D" id="1.10.1670.10">
    <property type="entry name" value="Helix-hairpin-Helix base-excision DNA repair enzymes (C-terminal)"/>
    <property type="match status" value="1"/>
</dbReference>
<evidence type="ECO:0000256" key="3">
    <source>
        <dbReference type="ARBA" id="ARBA00008343"/>
    </source>
</evidence>
<feature type="domain" description="HhH-GPD" evidence="14">
    <location>
        <begin position="39"/>
        <end position="190"/>
    </location>
</feature>
<evidence type="ECO:0000256" key="7">
    <source>
        <dbReference type="ARBA" id="ARBA00022723"/>
    </source>
</evidence>
<evidence type="ECO:0000256" key="8">
    <source>
        <dbReference type="ARBA" id="ARBA00022763"/>
    </source>
</evidence>
<dbReference type="EMBL" id="LAZR01010303">
    <property type="protein sequence ID" value="KKM67699.1"/>
    <property type="molecule type" value="Genomic_DNA"/>
</dbReference>
<dbReference type="GO" id="GO:0035485">
    <property type="term" value="F:adenine/guanine mispair binding"/>
    <property type="evidence" value="ECO:0007669"/>
    <property type="project" value="TreeGrafter"/>
</dbReference>
<dbReference type="FunFam" id="1.10.340.30:FF:000002">
    <property type="entry name" value="Adenine DNA glycosylase"/>
    <property type="match status" value="1"/>
</dbReference>
<dbReference type="InterPro" id="IPR044298">
    <property type="entry name" value="MIG/MutY"/>
</dbReference>
<dbReference type="Gene3D" id="1.10.340.30">
    <property type="entry name" value="Hypothetical protein, domain 2"/>
    <property type="match status" value="1"/>
</dbReference>
<dbReference type="EC" id="3.2.2.31" evidence="4"/>
<accession>A0A0F9JD26</accession>
<evidence type="ECO:0000256" key="1">
    <source>
        <dbReference type="ARBA" id="ARBA00000843"/>
    </source>
</evidence>
<sequence>MTSDFFAENLLNWYDNHGRHNLPWHHNRNAYRVWVSEIMLQQTQVTTVIPYFQAFMERFPDVQSLAEAPGDDVLSYWSGLGYYARARNLQKAAQSVTADFGGQFPDTQEELETLTGIGRSTAAAIVAQAFGKRAAILDGNVKRVLARYHAVPGWPGQTSVLKQLWEHAEAHTPDERAQDYTQGIMDLGAMVCTRSRPACNDCPLQSGCTAYARAEISLYPGSKPKKAKPEKTTWMVILEDSEGRILLERRPPSGIWGGLWSLPELDPAYGADELQDACEQSLGFDCTEPELISGFRHTFSHYHLHIQPARLGVTGQNNVRDNAQHKWLHRDEALSLGLPAPIRTLLTHPAPHLSHTSTQERT</sequence>
<keyword evidence="10" id="KW-0408">Iron</keyword>
<dbReference type="SUPFAM" id="SSF48150">
    <property type="entry name" value="DNA-glycosylase"/>
    <property type="match status" value="1"/>
</dbReference>
<comment type="caution">
    <text evidence="15">The sequence shown here is derived from an EMBL/GenBank/DDBJ whole genome shotgun (WGS) entry which is preliminary data.</text>
</comment>
<protein>
    <recommendedName>
        <fullName evidence="5">Adenine DNA glycosylase</fullName>
        <ecNumber evidence="4">3.2.2.31</ecNumber>
    </recommendedName>
</protein>